<gene>
    <name evidence="1" type="ORF">PITG_16640</name>
</gene>
<accession>D0NUU1</accession>
<sequence>MEAMLVVAEAIDRKRQELHEVRREVFGLLIEEAWRAAMRSRHYLTGSYRVFHGSQFTGAKSTWTAAKVP</sequence>
<name>D0NUU1_PHYIT</name>
<dbReference type="VEuPathDB" id="FungiDB:PITG_16640"/>
<dbReference type="GeneID" id="9469049"/>
<dbReference type="InParanoid" id="D0NUU1"/>
<dbReference type="Proteomes" id="UP000006643">
    <property type="component" value="Unassembled WGS sequence"/>
</dbReference>
<proteinExistence type="predicted"/>
<organism evidence="1 2">
    <name type="scientific">Phytophthora infestans (strain T30-4)</name>
    <name type="common">Potato late blight agent</name>
    <dbReference type="NCBI Taxonomy" id="403677"/>
    <lineage>
        <taxon>Eukaryota</taxon>
        <taxon>Sar</taxon>
        <taxon>Stramenopiles</taxon>
        <taxon>Oomycota</taxon>
        <taxon>Peronosporomycetes</taxon>
        <taxon>Peronosporales</taxon>
        <taxon>Peronosporaceae</taxon>
        <taxon>Phytophthora</taxon>
    </lineage>
</organism>
<evidence type="ECO:0000313" key="1">
    <source>
        <dbReference type="EMBL" id="EEY65452.1"/>
    </source>
</evidence>
<dbReference type="EMBL" id="DS028165">
    <property type="protein sequence ID" value="EEY65452.1"/>
    <property type="molecule type" value="Genomic_DNA"/>
</dbReference>
<evidence type="ECO:0000313" key="2">
    <source>
        <dbReference type="Proteomes" id="UP000006643"/>
    </source>
</evidence>
<dbReference type="HOGENOM" id="CLU_2781398_0_0_1"/>
<dbReference type="RefSeq" id="XP_002897170.1">
    <property type="nucleotide sequence ID" value="XM_002897124.1"/>
</dbReference>
<dbReference type="KEGG" id="pif:PITG_16640"/>
<dbReference type="OrthoDB" id="90002at2759"/>
<protein>
    <submittedName>
        <fullName evidence="1">Uncharacterized protein</fullName>
    </submittedName>
</protein>
<reference evidence="2" key="1">
    <citation type="journal article" date="2009" name="Nature">
        <title>Genome sequence and analysis of the Irish potato famine pathogen Phytophthora infestans.</title>
        <authorList>
            <consortium name="The Broad Institute Genome Sequencing Platform"/>
            <person name="Haas B.J."/>
            <person name="Kamoun S."/>
            <person name="Zody M.C."/>
            <person name="Jiang R.H."/>
            <person name="Handsaker R.E."/>
            <person name="Cano L.M."/>
            <person name="Grabherr M."/>
            <person name="Kodira C.D."/>
            <person name="Raffaele S."/>
            <person name="Torto-Alalibo T."/>
            <person name="Bozkurt T.O."/>
            <person name="Ah-Fong A.M."/>
            <person name="Alvarado L."/>
            <person name="Anderson V.L."/>
            <person name="Armstrong M.R."/>
            <person name="Avrova A."/>
            <person name="Baxter L."/>
            <person name="Beynon J."/>
            <person name="Boevink P.C."/>
            <person name="Bollmann S.R."/>
            <person name="Bos J.I."/>
            <person name="Bulone V."/>
            <person name="Cai G."/>
            <person name="Cakir C."/>
            <person name="Carrington J.C."/>
            <person name="Chawner M."/>
            <person name="Conti L."/>
            <person name="Costanzo S."/>
            <person name="Ewan R."/>
            <person name="Fahlgren N."/>
            <person name="Fischbach M.A."/>
            <person name="Fugelstad J."/>
            <person name="Gilroy E.M."/>
            <person name="Gnerre S."/>
            <person name="Green P.J."/>
            <person name="Grenville-Briggs L.J."/>
            <person name="Griffith J."/>
            <person name="Grunwald N.J."/>
            <person name="Horn K."/>
            <person name="Horner N.R."/>
            <person name="Hu C.H."/>
            <person name="Huitema E."/>
            <person name="Jeong D.H."/>
            <person name="Jones A.M."/>
            <person name="Jones J.D."/>
            <person name="Jones R.W."/>
            <person name="Karlsson E.K."/>
            <person name="Kunjeti S.G."/>
            <person name="Lamour K."/>
            <person name="Liu Z."/>
            <person name="Ma L."/>
            <person name="Maclean D."/>
            <person name="Chibucos M.C."/>
            <person name="McDonald H."/>
            <person name="McWalters J."/>
            <person name="Meijer H.J."/>
            <person name="Morgan W."/>
            <person name="Morris P.F."/>
            <person name="Munro C.A."/>
            <person name="O'Neill K."/>
            <person name="Ospina-Giraldo M."/>
            <person name="Pinzon A."/>
            <person name="Pritchard L."/>
            <person name="Ramsahoye B."/>
            <person name="Ren Q."/>
            <person name="Restrepo S."/>
            <person name="Roy S."/>
            <person name="Sadanandom A."/>
            <person name="Savidor A."/>
            <person name="Schornack S."/>
            <person name="Schwartz D.C."/>
            <person name="Schumann U.D."/>
            <person name="Schwessinger B."/>
            <person name="Seyer L."/>
            <person name="Sharpe T."/>
            <person name="Silvar C."/>
            <person name="Song J."/>
            <person name="Studholme D.J."/>
            <person name="Sykes S."/>
            <person name="Thines M."/>
            <person name="van de Vondervoort P.J."/>
            <person name="Phuntumart V."/>
            <person name="Wawra S."/>
            <person name="Weide R."/>
            <person name="Win J."/>
            <person name="Young C."/>
            <person name="Zhou S."/>
            <person name="Fry W."/>
            <person name="Meyers B.C."/>
            <person name="van West P."/>
            <person name="Ristaino J."/>
            <person name="Govers F."/>
            <person name="Birch P.R."/>
            <person name="Whisson S.C."/>
            <person name="Judelson H.S."/>
            <person name="Nusbaum C."/>
        </authorList>
    </citation>
    <scope>NUCLEOTIDE SEQUENCE [LARGE SCALE GENOMIC DNA]</scope>
    <source>
        <strain evidence="2">T30-4</strain>
    </source>
</reference>
<keyword evidence="2" id="KW-1185">Reference proteome</keyword>
<dbReference type="AlphaFoldDB" id="D0NUU1"/>